<feature type="compositionally biased region" description="Basic residues" evidence="1">
    <location>
        <begin position="1282"/>
        <end position="1292"/>
    </location>
</feature>
<protein>
    <submittedName>
        <fullName evidence="3">Uncharacterized protein</fullName>
    </submittedName>
</protein>
<gene>
    <name evidence="3" type="ORF">GWI33_020952</name>
</gene>
<feature type="compositionally biased region" description="Low complexity" evidence="1">
    <location>
        <begin position="634"/>
        <end position="657"/>
    </location>
</feature>
<reference evidence="3" key="1">
    <citation type="submission" date="2020-08" db="EMBL/GenBank/DDBJ databases">
        <title>Genome sequencing and assembly of the red palm weevil Rhynchophorus ferrugineus.</title>
        <authorList>
            <person name="Dias G.B."/>
            <person name="Bergman C.M."/>
            <person name="Manee M."/>
        </authorList>
    </citation>
    <scope>NUCLEOTIDE SEQUENCE</scope>
    <source>
        <strain evidence="3">AA-2017</strain>
        <tissue evidence="3">Whole larva</tissue>
    </source>
</reference>
<feature type="compositionally biased region" description="Basic and acidic residues" evidence="1">
    <location>
        <begin position="283"/>
        <end position="318"/>
    </location>
</feature>
<feature type="compositionally biased region" description="Basic and acidic residues" evidence="1">
    <location>
        <begin position="1074"/>
        <end position="1086"/>
    </location>
</feature>
<feature type="compositionally biased region" description="Basic and acidic residues" evidence="1">
    <location>
        <begin position="355"/>
        <end position="369"/>
    </location>
</feature>
<keyword evidence="2" id="KW-0732">Signal</keyword>
<feature type="compositionally biased region" description="Basic and acidic residues" evidence="1">
    <location>
        <begin position="609"/>
        <end position="619"/>
    </location>
</feature>
<feature type="signal peptide" evidence="2">
    <location>
        <begin position="1"/>
        <end position="17"/>
    </location>
</feature>
<accession>A0A834M3Q2</accession>
<evidence type="ECO:0000313" key="3">
    <source>
        <dbReference type="EMBL" id="KAF7265650.1"/>
    </source>
</evidence>
<feature type="region of interest" description="Disordered" evidence="1">
    <location>
        <begin position="837"/>
        <end position="890"/>
    </location>
</feature>
<name>A0A834M3Q2_RHYFE</name>
<feature type="compositionally biased region" description="Acidic residues" evidence="1">
    <location>
        <begin position="1659"/>
        <end position="1672"/>
    </location>
</feature>
<feature type="region of interest" description="Disordered" evidence="1">
    <location>
        <begin position="1439"/>
        <end position="1508"/>
    </location>
</feature>
<feature type="compositionally biased region" description="Basic and acidic residues" evidence="1">
    <location>
        <begin position="263"/>
        <end position="273"/>
    </location>
</feature>
<dbReference type="EMBL" id="JAACXV010014591">
    <property type="protein sequence ID" value="KAF7265650.1"/>
    <property type="molecule type" value="Genomic_DNA"/>
</dbReference>
<feature type="compositionally biased region" description="Polar residues" evidence="1">
    <location>
        <begin position="1060"/>
        <end position="1073"/>
    </location>
</feature>
<keyword evidence="4" id="KW-1185">Reference proteome</keyword>
<feature type="compositionally biased region" description="Basic and acidic residues" evidence="1">
    <location>
        <begin position="576"/>
        <end position="601"/>
    </location>
</feature>
<dbReference type="Proteomes" id="UP000625711">
    <property type="component" value="Unassembled WGS sequence"/>
</dbReference>
<feature type="compositionally biased region" description="Acidic residues" evidence="1">
    <location>
        <begin position="319"/>
        <end position="329"/>
    </location>
</feature>
<feature type="compositionally biased region" description="Basic and acidic residues" evidence="1">
    <location>
        <begin position="1050"/>
        <end position="1059"/>
    </location>
</feature>
<feature type="compositionally biased region" description="Basic and acidic residues" evidence="1">
    <location>
        <begin position="330"/>
        <end position="348"/>
    </location>
</feature>
<feature type="region of interest" description="Disordered" evidence="1">
    <location>
        <begin position="1369"/>
        <end position="1404"/>
    </location>
</feature>
<feature type="compositionally biased region" description="Basic residues" evidence="1">
    <location>
        <begin position="1448"/>
        <end position="1464"/>
    </location>
</feature>
<feature type="region of interest" description="Disordered" evidence="1">
    <location>
        <begin position="731"/>
        <end position="759"/>
    </location>
</feature>
<feature type="region of interest" description="Disordered" evidence="1">
    <location>
        <begin position="571"/>
        <end position="658"/>
    </location>
</feature>
<evidence type="ECO:0000256" key="1">
    <source>
        <dbReference type="SAM" id="MobiDB-lite"/>
    </source>
</evidence>
<feature type="region of interest" description="Disordered" evidence="1">
    <location>
        <begin position="252"/>
        <end position="378"/>
    </location>
</feature>
<evidence type="ECO:0000256" key="2">
    <source>
        <dbReference type="SAM" id="SignalP"/>
    </source>
</evidence>
<feature type="compositionally biased region" description="Basic and acidic residues" evidence="1">
    <location>
        <begin position="1374"/>
        <end position="1386"/>
    </location>
</feature>
<feature type="region of interest" description="Disordered" evidence="1">
    <location>
        <begin position="503"/>
        <end position="527"/>
    </location>
</feature>
<feature type="compositionally biased region" description="Basic and acidic residues" evidence="1">
    <location>
        <begin position="843"/>
        <end position="853"/>
    </location>
</feature>
<feature type="compositionally biased region" description="Basic and acidic residues" evidence="1">
    <location>
        <begin position="943"/>
        <end position="975"/>
    </location>
</feature>
<organism evidence="3 4">
    <name type="scientific">Rhynchophorus ferrugineus</name>
    <name type="common">Red palm weevil</name>
    <name type="synonym">Curculio ferrugineus</name>
    <dbReference type="NCBI Taxonomy" id="354439"/>
    <lineage>
        <taxon>Eukaryota</taxon>
        <taxon>Metazoa</taxon>
        <taxon>Ecdysozoa</taxon>
        <taxon>Arthropoda</taxon>
        <taxon>Hexapoda</taxon>
        <taxon>Insecta</taxon>
        <taxon>Pterygota</taxon>
        <taxon>Neoptera</taxon>
        <taxon>Endopterygota</taxon>
        <taxon>Coleoptera</taxon>
        <taxon>Polyphaga</taxon>
        <taxon>Cucujiformia</taxon>
        <taxon>Curculionidae</taxon>
        <taxon>Dryophthorinae</taxon>
        <taxon>Rhynchophorus</taxon>
    </lineage>
</organism>
<feature type="compositionally biased region" description="Basic and acidic residues" evidence="1">
    <location>
        <begin position="1265"/>
        <end position="1274"/>
    </location>
</feature>
<feature type="compositionally biased region" description="Basic residues" evidence="1">
    <location>
        <begin position="1303"/>
        <end position="1312"/>
    </location>
</feature>
<feature type="chain" id="PRO_5032557000" evidence="2">
    <location>
        <begin position="18"/>
        <end position="1773"/>
    </location>
</feature>
<sequence>MAIFYLLLFLCTYLVSAARGPVLWSQPKNNQPSSWNDQVNSPSNNWYRNDAPILAQSEIIMPDYIRKQSGFALYPVNQQEQATFGTKLKPQKIRPENYNSQSEKPFGVDGKQQRRSDFPGNKVRPRKWNIGSPYPPVNYYNLKDKQKVHPNEVLKVKSLSPQNFRQVFKAEQTPISIKNALNGNSIHKPSVHREYALSAISSPKLNQFSPQNQGYIVSAPSRVSTTSPVDFTTNKSPIFFVTDGYRNVLHQGTNEPEAVNQDTQKKQESKTVEIENAPNTVKIIDHGHTESDRDDSLHEPRDDHDNEKIQTDDRIQKDDDGESDEEEHDATDSKKSQRESSEEEFSKSDEEDEREDSREPDNEHADPKHVPTRPIYPGEGVWARQRIRHRPHITQHRFIQPQAEYQRKPDGYEVFSNLEQYFDKQKDNIEQNFNRVPKNTPILAQAQIKQPNSVVPLVIYDPFQEFQQLQNRQPIPYIQQPYIQQPYIQRPSHRPVDNNVVQASRSQHYRAQPVQQQPSEEEAEEFVPQRLYTQVRNSEDEKHLPQDPVEGPRLKEVIKDSKVHTLYSEEGYEDSAYDHAGHEKKAEQDEGKAKFEKEKVDSKKKKKFIEKPVDNHEGQSVKVIVTESPKPKSDVSSPSDNDYTKNNNKIGTNKFNNYITGPEIKTAHIKDKDNGDVQLEIESQVQVVMQPNNSTKAHKYVRIYPKVPAEVSNKDDDQAESHVIEQINEMTLKQFNSNEKAAAADENAPKERRKRASEPWFEDVDIDTEFIDKINHTFEGPRKEVVDTQKFPYYKSKDVNKDSPLRYAENPNNVPVKKAGELSFYKAADKHACPDIIQNIDPVPDHIKNAKESDDYDEEDDEEDDANGESSQVDERVDGDEAVTPKGPRIELGDKIDCLKARYFGENPLDNPFFKEATVGPVEPLFKDLEKAVNSFKSPNKKSASEKKSSEIKKDKKDETEKKPLKKSENIKGDFLDNPADHQAAASFIINAEIQPVPNVDNSISSPENDKPVSSALVSLITTPKYTINLVPNNIYDQIKLLEHLPELAKTEEPREKDNTTANEIEPESTTVEPKNENLSTEKIEEIIPTTTEQHSNGNRQSKSLDLDQETKSDDSSEDGETINEPQALRRLRKRPKRPTYQIFDINKFLTTTPFSLIDSDPTTVLPKYKVISEVFYKDEIKPNEQLNVFADVINNIKNSTHTDIIPIESPSRYPEFEILNGGSIEEYDTVPQIKKSSSVRVKKFQSDSSNYNIMRNNADEEEIAANHEPERNTYQESYVEKRHRQVTKNRKSNTDEEVTTKKTPKYRRRRPTTTTTTLRTTIATQESAPSNHKPYVIDYLEDTEQVIGLVPPESWQYKTIVLGDMESQNSNDVTERVKMPREKTKPAKSQNPAPVTEPSDEVPPEVNINLFPVIGMKPPSKERARSYFEYLMNNMNTMNKMNSNNSKKIRRRVSSVPRRHLRRTRDASRPSYSEVSRSRGRQTADVEQTTTAPEDDDYVPHRPTNYHYDEKTGKIVYHSKPKEESSEEVEEEIEEIEVPVMPGIYLERAEGATHPTPKQTTVSPLLVTATPPPDGQGLLDFVVLLKNNPNYKYIPDPTTPKPEAVTTTEAFATVDPKSTNPPEFLNILSKVRNDNRYKLIEDPKEAKSKPKTTTPAPPEEEEEEELEEEEGTIENVIVQPSIDLSNVQIFNVGDFLPKIQTPISSDIKTSFVKKYVVDKLFPKLRYMRVFDVVKDYLSQSAPVKYIKSESAILCLLSLKRVYTRGLVDFFLL</sequence>
<feature type="region of interest" description="Disordered" evidence="1">
    <location>
        <begin position="936"/>
        <end position="978"/>
    </location>
</feature>
<dbReference type="OrthoDB" id="6915407at2759"/>
<proteinExistence type="predicted"/>
<feature type="compositionally biased region" description="Basic and acidic residues" evidence="1">
    <location>
        <begin position="1103"/>
        <end position="1115"/>
    </location>
</feature>
<feature type="region of interest" description="Disordered" evidence="1">
    <location>
        <begin position="1050"/>
        <end position="1136"/>
    </location>
</feature>
<feature type="compositionally biased region" description="Basic and acidic residues" evidence="1">
    <location>
        <begin position="1640"/>
        <end position="1649"/>
    </location>
</feature>
<feature type="region of interest" description="Disordered" evidence="1">
    <location>
        <begin position="1640"/>
        <end position="1672"/>
    </location>
</feature>
<comment type="caution">
    <text evidence="3">The sequence shown here is derived from an EMBL/GenBank/DDBJ whole genome shotgun (WGS) entry which is preliminary data.</text>
</comment>
<feature type="compositionally biased region" description="Acidic residues" evidence="1">
    <location>
        <begin position="854"/>
        <end position="867"/>
    </location>
</feature>
<feature type="region of interest" description="Disordered" evidence="1">
    <location>
        <begin position="1262"/>
        <end position="1315"/>
    </location>
</feature>
<evidence type="ECO:0000313" key="4">
    <source>
        <dbReference type="Proteomes" id="UP000625711"/>
    </source>
</evidence>
<feature type="region of interest" description="Disordered" evidence="1">
    <location>
        <begin position="96"/>
        <end position="130"/>
    </location>
</feature>